<sequence>MIHIALLVLLALCSAGASATGTPDSFPVVLDEDSGRLDISRHLTYYEDPSSSLNISQIVRRWPQIASVGIPDEAYNFGFTDSTYWFHTRVINSSSPNDRWVIEGLYPIIDEMEVFFVRADGSVGRQIAGDAIPFRQRPKDHHNINFFLKLPTGQSVDLFFRVRTSGAVQMRTLLWNSDDFSSADHQERFLLGLYYGLLVSMAIFNFLIFVSFRDTNYLWYVSYILSYGLLQFTLNGLAFEHLWPESPWWNNRAVAFLIATGMFCVLGFSRSFLALRENAPRLEKVFLSLMVFFVLAGAGALFWPDYGPVIRVNTFMAAVSVGFVILAGGLCLYRRFRPARYFMVAWTALLSGMLLYTLKTFALVPANFLTEFGIQIGSAFEVILLSIALADRLRHMSLKTQQIQQEMNEKLESRVAERTSELESANRQLEALSSTDGLTGVFNRRYFDARLAEEAARCRRQGPMALIMIDVDHFKSFNDSLGHQAGDACLQRLADTLTMVVRRGTDIVARYGGEEFAIILPYTDATGARALAEKVRATVERNLQFEWEGRPVAVTVSLGVAMAPGGTSVDPCELIAAADEALYASKQAGRNRVTVHSPGNLHSGTCEPVMP</sequence>
<dbReference type="EMBL" id="CP101118">
    <property type="protein sequence ID" value="WZF90281.1"/>
    <property type="molecule type" value="Genomic_DNA"/>
</dbReference>
<feature type="coiled-coil region" evidence="3">
    <location>
        <begin position="408"/>
        <end position="435"/>
    </location>
</feature>
<evidence type="ECO:0000256" key="2">
    <source>
        <dbReference type="ARBA" id="ARBA00034247"/>
    </source>
</evidence>
<dbReference type="Pfam" id="PF07695">
    <property type="entry name" value="7TMR-DISM_7TM"/>
    <property type="match status" value="1"/>
</dbReference>
<dbReference type="Pfam" id="PF07696">
    <property type="entry name" value="7TMR-DISMED2"/>
    <property type="match status" value="1"/>
</dbReference>
<keyword evidence="4" id="KW-0812">Transmembrane</keyword>
<dbReference type="Proteomes" id="UP001475781">
    <property type="component" value="Chromosome"/>
</dbReference>
<keyword evidence="4" id="KW-0472">Membrane</keyword>
<evidence type="ECO:0000256" key="1">
    <source>
        <dbReference type="ARBA" id="ARBA00012528"/>
    </source>
</evidence>
<keyword evidence="3" id="KW-0175">Coiled coil</keyword>
<dbReference type="InterPro" id="IPR000160">
    <property type="entry name" value="GGDEF_dom"/>
</dbReference>
<keyword evidence="8" id="KW-1185">Reference proteome</keyword>
<feature type="chain" id="PRO_5045703124" description="diguanylate cyclase" evidence="5">
    <location>
        <begin position="20"/>
        <end position="611"/>
    </location>
</feature>
<evidence type="ECO:0000256" key="3">
    <source>
        <dbReference type="SAM" id="Coils"/>
    </source>
</evidence>
<proteinExistence type="predicted"/>
<dbReference type="InterPro" id="IPR043128">
    <property type="entry name" value="Rev_trsase/Diguanyl_cyclase"/>
</dbReference>
<dbReference type="PROSITE" id="PS50887">
    <property type="entry name" value="GGDEF"/>
    <property type="match status" value="1"/>
</dbReference>
<feature type="signal peptide" evidence="5">
    <location>
        <begin position="1"/>
        <end position="19"/>
    </location>
</feature>
<evidence type="ECO:0000313" key="7">
    <source>
        <dbReference type="EMBL" id="WZF90281.1"/>
    </source>
</evidence>
<dbReference type="Pfam" id="PF00990">
    <property type="entry name" value="GGDEF"/>
    <property type="match status" value="1"/>
</dbReference>
<feature type="domain" description="GGDEF" evidence="6">
    <location>
        <begin position="462"/>
        <end position="598"/>
    </location>
</feature>
<evidence type="ECO:0000313" key="8">
    <source>
        <dbReference type="Proteomes" id="UP001475781"/>
    </source>
</evidence>
<keyword evidence="7" id="KW-0548">Nucleotidyltransferase</keyword>
<reference evidence="7 8" key="1">
    <citation type="submission" date="2022-07" db="EMBL/GenBank/DDBJ databases">
        <title>A copper resistant bacterium isolated from sediment samples of deep sea hydrothermal areas.</title>
        <authorList>
            <person name="Zeng X."/>
        </authorList>
    </citation>
    <scope>NUCLEOTIDE SEQUENCE [LARGE SCALE GENOMIC DNA]</scope>
    <source>
        <strain evidence="8">CuT 6</strain>
    </source>
</reference>
<organism evidence="7 8">
    <name type="scientific">Marinobacter metalliresistant</name>
    <dbReference type="NCBI Taxonomy" id="2961995"/>
    <lineage>
        <taxon>Bacteria</taxon>
        <taxon>Pseudomonadati</taxon>
        <taxon>Pseudomonadota</taxon>
        <taxon>Gammaproteobacteria</taxon>
        <taxon>Pseudomonadales</taxon>
        <taxon>Marinobacteraceae</taxon>
        <taxon>Marinobacter</taxon>
    </lineage>
</organism>
<dbReference type="PANTHER" id="PTHR45138:SF9">
    <property type="entry name" value="DIGUANYLATE CYCLASE DGCM-RELATED"/>
    <property type="match status" value="1"/>
</dbReference>
<feature type="transmembrane region" description="Helical" evidence="4">
    <location>
        <begin position="285"/>
        <end position="303"/>
    </location>
</feature>
<dbReference type="Gene3D" id="3.30.70.270">
    <property type="match status" value="1"/>
</dbReference>
<protein>
    <recommendedName>
        <fullName evidence="1">diguanylate cyclase</fullName>
        <ecNumber evidence="1">2.7.7.65</ecNumber>
    </recommendedName>
</protein>
<dbReference type="SMART" id="SM00267">
    <property type="entry name" value="GGDEF"/>
    <property type="match status" value="1"/>
</dbReference>
<evidence type="ECO:0000256" key="4">
    <source>
        <dbReference type="SAM" id="Phobius"/>
    </source>
</evidence>
<evidence type="ECO:0000259" key="6">
    <source>
        <dbReference type="PROSITE" id="PS50887"/>
    </source>
</evidence>
<feature type="transmembrane region" description="Helical" evidence="4">
    <location>
        <begin position="217"/>
        <end position="234"/>
    </location>
</feature>
<dbReference type="RefSeq" id="WP_341582556.1">
    <property type="nucleotide sequence ID" value="NZ_CP101118.1"/>
</dbReference>
<gene>
    <name evidence="7" type="ORF">NLK58_08875</name>
</gene>
<feature type="transmembrane region" description="Helical" evidence="4">
    <location>
        <begin position="372"/>
        <end position="390"/>
    </location>
</feature>
<keyword evidence="7" id="KW-0808">Transferase</keyword>
<dbReference type="GO" id="GO:0052621">
    <property type="term" value="F:diguanylate cyclase activity"/>
    <property type="evidence" value="ECO:0007669"/>
    <property type="project" value="UniProtKB-EC"/>
</dbReference>
<accession>A0ABZ2W668</accession>
<dbReference type="CDD" id="cd01949">
    <property type="entry name" value="GGDEF"/>
    <property type="match status" value="1"/>
</dbReference>
<feature type="transmembrane region" description="Helical" evidence="4">
    <location>
        <begin position="254"/>
        <end position="273"/>
    </location>
</feature>
<name>A0ABZ2W668_9GAMM</name>
<evidence type="ECO:0000256" key="5">
    <source>
        <dbReference type="SAM" id="SignalP"/>
    </source>
</evidence>
<dbReference type="InterPro" id="IPR011623">
    <property type="entry name" value="7TMR_DISM_rcpt_extracell_dom1"/>
</dbReference>
<dbReference type="InterPro" id="IPR029787">
    <property type="entry name" value="Nucleotide_cyclase"/>
</dbReference>
<comment type="catalytic activity">
    <reaction evidence="2">
        <text>2 GTP = 3',3'-c-di-GMP + 2 diphosphate</text>
        <dbReference type="Rhea" id="RHEA:24898"/>
        <dbReference type="ChEBI" id="CHEBI:33019"/>
        <dbReference type="ChEBI" id="CHEBI:37565"/>
        <dbReference type="ChEBI" id="CHEBI:58805"/>
        <dbReference type="EC" id="2.7.7.65"/>
    </reaction>
</comment>
<feature type="transmembrane region" description="Helical" evidence="4">
    <location>
        <begin position="345"/>
        <end position="366"/>
    </location>
</feature>
<feature type="transmembrane region" description="Helical" evidence="4">
    <location>
        <begin position="189"/>
        <end position="210"/>
    </location>
</feature>
<keyword evidence="4" id="KW-1133">Transmembrane helix</keyword>
<dbReference type="Gene3D" id="2.60.40.2380">
    <property type="match status" value="1"/>
</dbReference>
<dbReference type="EC" id="2.7.7.65" evidence="1"/>
<dbReference type="SUPFAM" id="SSF55073">
    <property type="entry name" value="Nucleotide cyclase"/>
    <property type="match status" value="1"/>
</dbReference>
<dbReference type="PANTHER" id="PTHR45138">
    <property type="entry name" value="REGULATORY COMPONENTS OF SENSORY TRANSDUCTION SYSTEM"/>
    <property type="match status" value="1"/>
</dbReference>
<dbReference type="InterPro" id="IPR050469">
    <property type="entry name" value="Diguanylate_Cyclase"/>
</dbReference>
<keyword evidence="5" id="KW-0732">Signal</keyword>
<feature type="transmembrane region" description="Helical" evidence="4">
    <location>
        <begin position="315"/>
        <end position="333"/>
    </location>
</feature>
<dbReference type="InterPro" id="IPR011622">
    <property type="entry name" value="7TMR_DISM_rcpt_extracell_dom2"/>
</dbReference>
<dbReference type="NCBIfam" id="TIGR00254">
    <property type="entry name" value="GGDEF"/>
    <property type="match status" value="1"/>
</dbReference>